<accession>U4LUW3</accession>
<organism evidence="1 2">
    <name type="scientific">Pyronema omphalodes (strain CBS 100304)</name>
    <name type="common">Pyronema confluens</name>
    <dbReference type="NCBI Taxonomy" id="1076935"/>
    <lineage>
        <taxon>Eukaryota</taxon>
        <taxon>Fungi</taxon>
        <taxon>Dikarya</taxon>
        <taxon>Ascomycota</taxon>
        <taxon>Pezizomycotina</taxon>
        <taxon>Pezizomycetes</taxon>
        <taxon>Pezizales</taxon>
        <taxon>Pyronemataceae</taxon>
        <taxon>Pyronema</taxon>
    </lineage>
</organism>
<dbReference type="Proteomes" id="UP000018144">
    <property type="component" value="Unassembled WGS sequence"/>
</dbReference>
<dbReference type="EMBL" id="HF935718">
    <property type="protein sequence ID" value="CCX31996.1"/>
    <property type="molecule type" value="Genomic_DNA"/>
</dbReference>
<gene>
    <name evidence="1" type="ORF">PCON_12091</name>
</gene>
<dbReference type="AlphaFoldDB" id="U4LUW3"/>
<evidence type="ECO:0000313" key="2">
    <source>
        <dbReference type="Proteomes" id="UP000018144"/>
    </source>
</evidence>
<protein>
    <submittedName>
        <fullName evidence="1">Uncharacterized protein</fullName>
    </submittedName>
</protein>
<sequence length="118" mass="13744">MPLDYVYILALTIRNPQTEDLDEDDYECEQPEQQLIKAYTNRLQANAGARAFLRRKARELGIEQRDLSVEEWQSEEDKCYRGSARSRRGEFDSVGVEVKVEKVAVEEDEEEEGDEEPE</sequence>
<evidence type="ECO:0000313" key="1">
    <source>
        <dbReference type="EMBL" id="CCX31996.1"/>
    </source>
</evidence>
<keyword evidence="2" id="KW-1185">Reference proteome</keyword>
<name>U4LUW3_PYROM</name>
<reference evidence="1 2" key="1">
    <citation type="journal article" date="2013" name="PLoS Genet.">
        <title>The genome and development-dependent transcriptomes of Pyronema confluens: a window into fungal evolution.</title>
        <authorList>
            <person name="Traeger S."/>
            <person name="Altegoer F."/>
            <person name="Freitag M."/>
            <person name="Gabaldon T."/>
            <person name="Kempken F."/>
            <person name="Kumar A."/>
            <person name="Marcet-Houben M."/>
            <person name="Poggeler S."/>
            <person name="Stajich J.E."/>
            <person name="Nowrousian M."/>
        </authorList>
    </citation>
    <scope>NUCLEOTIDE SEQUENCE [LARGE SCALE GENOMIC DNA]</scope>
    <source>
        <strain evidence="2">CBS 100304</strain>
        <tissue evidence="1">Vegetative mycelium</tissue>
    </source>
</reference>
<proteinExistence type="predicted"/>